<keyword evidence="1" id="KW-0732">Signal</keyword>
<proteinExistence type="predicted"/>
<accession>A0AAV4CIB5</accession>
<dbReference type="Proteomes" id="UP000735302">
    <property type="component" value="Unassembled WGS sequence"/>
</dbReference>
<evidence type="ECO:0000313" key="3">
    <source>
        <dbReference type="Proteomes" id="UP000735302"/>
    </source>
</evidence>
<reference evidence="2 3" key="1">
    <citation type="journal article" date="2021" name="Elife">
        <title>Chloroplast acquisition without the gene transfer in kleptoplastic sea slugs, Plakobranchus ocellatus.</title>
        <authorList>
            <person name="Maeda T."/>
            <person name="Takahashi S."/>
            <person name="Yoshida T."/>
            <person name="Shimamura S."/>
            <person name="Takaki Y."/>
            <person name="Nagai Y."/>
            <person name="Toyoda A."/>
            <person name="Suzuki Y."/>
            <person name="Arimoto A."/>
            <person name="Ishii H."/>
            <person name="Satoh N."/>
            <person name="Nishiyama T."/>
            <person name="Hasebe M."/>
            <person name="Maruyama T."/>
            <person name="Minagawa J."/>
            <person name="Obokata J."/>
            <person name="Shigenobu S."/>
        </authorList>
    </citation>
    <scope>NUCLEOTIDE SEQUENCE [LARGE SCALE GENOMIC DNA]</scope>
</reference>
<evidence type="ECO:0000313" key="2">
    <source>
        <dbReference type="EMBL" id="GFO31067.1"/>
    </source>
</evidence>
<name>A0AAV4CIB5_9GAST</name>
<dbReference type="AlphaFoldDB" id="A0AAV4CIB5"/>
<feature type="signal peptide" evidence="1">
    <location>
        <begin position="1"/>
        <end position="21"/>
    </location>
</feature>
<organism evidence="2 3">
    <name type="scientific">Plakobranchus ocellatus</name>
    <dbReference type="NCBI Taxonomy" id="259542"/>
    <lineage>
        <taxon>Eukaryota</taxon>
        <taxon>Metazoa</taxon>
        <taxon>Spiralia</taxon>
        <taxon>Lophotrochozoa</taxon>
        <taxon>Mollusca</taxon>
        <taxon>Gastropoda</taxon>
        <taxon>Heterobranchia</taxon>
        <taxon>Euthyneura</taxon>
        <taxon>Panpulmonata</taxon>
        <taxon>Sacoglossa</taxon>
        <taxon>Placobranchoidea</taxon>
        <taxon>Plakobranchidae</taxon>
        <taxon>Plakobranchus</taxon>
    </lineage>
</organism>
<keyword evidence="3" id="KW-1185">Reference proteome</keyword>
<feature type="chain" id="PRO_5043495298" description="Sushi domain-containing protein" evidence="1">
    <location>
        <begin position="22"/>
        <end position="102"/>
    </location>
</feature>
<protein>
    <recommendedName>
        <fullName evidence="4">Sushi domain-containing protein</fullName>
    </recommendedName>
</protein>
<comment type="caution">
    <text evidence="2">The sequence shown here is derived from an EMBL/GenBank/DDBJ whole genome shotgun (WGS) entry which is preliminary data.</text>
</comment>
<gene>
    <name evidence="2" type="ORF">PoB_005757200</name>
</gene>
<dbReference type="EMBL" id="BLXT01006337">
    <property type="protein sequence ID" value="GFO31067.1"/>
    <property type="molecule type" value="Genomic_DNA"/>
</dbReference>
<evidence type="ECO:0000256" key="1">
    <source>
        <dbReference type="SAM" id="SignalP"/>
    </source>
</evidence>
<sequence length="102" mass="11935">MASLVHIAVICVSLCTACCHGYKYRKLPCHEGGKRYQHGFVYRFKTSNRCHPYRCDNGWWRTLKTECIRSGLCFPNGSIETFEGANWLCVAYRFYAVWRLVE</sequence>
<evidence type="ECO:0008006" key="4">
    <source>
        <dbReference type="Google" id="ProtNLM"/>
    </source>
</evidence>